<evidence type="ECO:0000313" key="1">
    <source>
        <dbReference type="EMBL" id="MBM3225549.1"/>
    </source>
</evidence>
<gene>
    <name evidence="1" type="ORF">FJZ47_17360</name>
</gene>
<dbReference type="EMBL" id="VGLS01000609">
    <property type="protein sequence ID" value="MBM3225549.1"/>
    <property type="molecule type" value="Genomic_DNA"/>
</dbReference>
<comment type="caution">
    <text evidence="1">The sequence shown here is derived from an EMBL/GenBank/DDBJ whole genome shotgun (WGS) entry which is preliminary data.</text>
</comment>
<accession>A0A937W514</accession>
<name>A0A937W514_UNCTE</name>
<dbReference type="Proteomes" id="UP000712673">
    <property type="component" value="Unassembled WGS sequence"/>
</dbReference>
<dbReference type="AlphaFoldDB" id="A0A937W514"/>
<proteinExistence type="predicted"/>
<sequence length="103" mass="11751">MSYQLVSVDNPAAPPLVISPRLRSQLVYFMTPPDAPHVPPLQAQDYWIDATQSQQWFADGVFDLVSPLDGEQRTVIELSEEQEALLEWLLTHQIQHIRVQENG</sequence>
<evidence type="ECO:0000313" key="2">
    <source>
        <dbReference type="Proteomes" id="UP000712673"/>
    </source>
</evidence>
<protein>
    <submittedName>
        <fullName evidence="1">Uncharacterized protein</fullName>
    </submittedName>
</protein>
<reference evidence="1" key="1">
    <citation type="submission" date="2019-03" db="EMBL/GenBank/DDBJ databases">
        <title>Lake Tanganyika Metagenome-Assembled Genomes (MAGs).</title>
        <authorList>
            <person name="Tran P."/>
        </authorList>
    </citation>
    <scope>NUCLEOTIDE SEQUENCE</scope>
    <source>
        <strain evidence="1">K_DeepCast_65m_m2_066</strain>
    </source>
</reference>
<organism evidence="1 2">
    <name type="scientific">Tectimicrobiota bacterium</name>
    <dbReference type="NCBI Taxonomy" id="2528274"/>
    <lineage>
        <taxon>Bacteria</taxon>
        <taxon>Pseudomonadati</taxon>
        <taxon>Nitrospinota/Tectimicrobiota group</taxon>
        <taxon>Candidatus Tectimicrobiota</taxon>
    </lineage>
</organism>